<evidence type="ECO:0000256" key="9">
    <source>
        <dbReference type="ARBA" id="ARBA00023186"/>
    </source>
</evidence>
<dbReference type="SMART" id="SM00248">
    <property type="entry name" value="ANK"/>
    <property type="match status" value="5"/>
</dbReference>
<keyword evidence="10" id="KW-0040">ANK repeat</keyword>
<dbReference type="GO" id="GO:0006457">
    <property type="term" value="P:protein folding"/>
    <property type="evidence" value="ECO:0007669"/>
    <property type="project" value="InterPro"/>
</dbReference>
<evidence type="ECO:0000256" key="8">
    <source>
        <dbReference type="ARBA" id="ARBA00023134"/>
    </source>
</evidence>
<feature type="domain" description="CR-type" evidence="13">
    <location>
        <begin position="833"/>
        <end position="915"/>
    </location>
</feature>
<dbReference type="Pfam" id="PF03953">
    <property type="entry name" value="Tubulin_C"/>
    <property type="match status" value="1"/>
</dbReference>
<evidence type="ECO:0000259" key="12">
    <source>
        <dbReference type="PROSITE" id="PS50076"/>
    </source>
</evidence>
<dbReference type="GO" id="GO:0005525">
    <property type="term" value="F:GTP binding"/>
    <property type="evidence" value="ECO:0007669"/>
    <property type="project" value="UniProtKB-KW"/>
</dbReference>
<dbReference type="Pfam" id="PF01556">
    <property type="entry name" value="DnaJ_C"/>
    <property type="match status" value="1"/>
</dbReference>
<evidence type="ECO:0008006" key="16">
    <source>
        <dbReference type="Google" id="ProtNLM"/>
    </source>
</evidence>
<keyword evidence="4" id="KW-0677">Repeat</keyword>
<keyword evidence="7 11" id="KW-0862">Zinc</keyword>
<gene>
    <name evidence="14" type="ORF">BN9_076580</name>
</gene>
<evidence type="ECO:0000313" key="15">
    <source>
        <dbReference type="Proteomes" id="UP000053237"/>
    </source>
</evidence>
<dbReference type="PROSITE" id="PS50088">
    <property type="entry name" value="ANK_REPEAT"/>
    <property type="match status" value="1"/>
</dbReference>
<proteinExistence type="inferred from homology"/>
<dbReference type="InterPro" id="IPR002939">
    <property type="entry name" value="DnaJ_C"/>
</dbReference>
<dbReference type="InterPro" id="IPR008971">
    <property type="entry name" value="HSP40/DnaJ_pept-bd"/>
</dbReference>
<dbReference type="GO" id="GO:0030544">
    <property type="term" value="F:Hsp70 protein binding"/>
    <property type="evidence" value="ECO:0007669"/>
    <property type="project" value="InterPro"/>
</dbReference>
<dbReference type="CDD" id="cd10747">
    <property type="entry name" value="DnaJ_C"/>
    <property type="match status" value="1"/>
</dbReference>
<dbReference type="GO" id="GO:0008270">
    <property type="term" value="F:zinc ion binding"/>
    <property type="evidence" value="ECO:0007669"/>
    <property type="project" value="UniProtKB-KW"/>
</dbReference>
<dbReference type="Gene3D" id="1.10.287.600">
    <property type="entry name" value="Helix hairpin bin"/>
    <property type="match status" value="1"/>
</dbReference>
<dbReference type="SUPFAM" id="SSF49493">
    <property type="entry name" value="HSP40/DnaJ peptide-binding domain"/>
    <property type="match status" value="2"/>
</dbReference>
<evidence type="ECO:0000256" key="10">
    <source>
        <dbReference type="PROSITE-ProRule" id="PRU00023"/>
    </source>
</evidence>
<dbReference type="Proteomes" id="UP000053237">
    <property type="component" value="Unassembled WGS sequence"/>
</dbReference>
<dbReference type="InterPro" id="IPR036770">
    <property type="entry name" value="Ankyrin_rpt-contain_sf"/>
</dbReference>
<feature type="zinc finger region" description="CR-type" evidence="11">
    <location>
        <begin position="833"/>
        <end position="915"/>
    </location>
</feature>
<feature type="domain" description="J" evidence="12">
    <location>
        <begin position="720"/>
        <end position="785"/>
    </location>
</feature>
<dbReference type="InterPro" id="IPR018253">
    <property type="entry name" value="DnaJ_domain_CS"/>
</dbReference>
<keyword evidence="5" id="KW-0547">Nucleotide-binding</keyword>
<dbReference type="Gene3D" id="3.40.50.1440">
    <property type="entry name" value="Tubulin/FtsZ, GTPase domain"/>
    <property type="match status" value="1"/>
</dbReference>
<dbReference type="InParanoid" id="A0A024GII5"/>
<evidence type="ECO:0000256" key="5">
    <source>
        <dbReference type="ARBA" id="ARBA00022741"/>
    </source>
</evidence>
<evidence type="ECO:0000256" key="4">
    <source>
        <dbReference type="ARBA" id="ARBA00022737"/>
    </source>
</evidence>
<dbReference type="PRINTS" id="PR01519">
    <property type="entry name" value="EPSLNTUBULIN"/>
</dbReference>
<keyword evidence="15" id="KW-1185">Reference proteome</keyword>
<dbReference type="GO" id="GO:0009408">
    <property type="term" value="P:response to heat"/>
    <property type="evidence" value="ECO:0007669"/>
    <property type="project" value="InterPro"/>
</dbReference>
<feature type="repeat" description="ANK" evidence="10">
    <location>
        <begin position="143"/>
        <end position="178"/>
    </location>
</feature>
<dbReference type="CDD" id="cd06257">
    <property type="entry name" value="DnaJ"/>
    <property type="match status" value="1"/>
</dbReference>
<keyword evidence="3 11" id="KW-0479">Metal-binding</keyword>
<dbReference type="InterPro" id="IPR017975">
    <property type="entry name" value="Tubulin_CS"/>
</dbReference>
<dbReference type="SMART" id="SM00271">
    <property type="entry name" value="DnaJ"/>
    <property type="match status" value="1"/>
</dbReference>
<dbReference type="PRINTS" id="PR00625">
    <property type="entry name" value="JDOMAIN"/>
</dbReference>
<evidence type="ECO:0000256" key="3">
    <source>
        <dbReference type="ARBA" id="ARBA00022723"/>
    </source>
</evidence>
<dbReference type="InterPro" id="IPR002110">
    <property type="entry name" value="Ankyrin_rpt"/>
</dbReference>
<dbReference type="CDD" id="cd02190">
    <property type="entry name" value="epsilon_tubulin"/>
    <property type="match status" value="1"/>
</dbReference>
<dbReference type="PANTHER" id="PTHR43888">
    <property type="entry name" value="DNAJ-LIKE-2, ISOFORM A-RELATED"/>
    <property type="match status" value="1"/>
</dbReference>
<dbReference type="Pfam" id="PF00226">
    <property type="entry name" value="DnaJ"/>
    <property type="match status" value="1"/>
</dbReference>
<dbReference type="GO" id="GO:0005524">
    <property type="term" value="F:ATP binding"/>
    <property type="evidence" value="ECO:0007669"/>
    <property type="project" value="InterPro"/>
</dbReference>
<dbReference type="SUPFAM" id="SSF57938">
    <property type="entry name" value="DnaJ/Hsp40 cysteine-rich domain"/>
    <property type="match status" value="1"/>
</dbReference>
<dbReference type="PROSITE" id="PS51188">
    <property type="entry name" value="ZF_CR"/>
    <property type="match status" value="1"/>
</dbReference>
<dbReference type="InterPro" id="IPR036869">
    <property type="entry name" value="J_dom_sf"/>
</dbReference>
<dbReference type="Gene3D" id="1.25.40.20">
    <property type="entry name" value="Ankyrin repeat-containing domain"/>
    <property type="match status" value="1"/>
</dbReference>
<dbReference type="GO" id="GO:0005874">
    <property type="term" value="C:microtubule"/>
    <property type="evidence" value="ECO:0007669"/>
    <property type="project" value="UniProtKB-KW"/>
</dbReference>
<dbReference type="InterPro" id="IPR012724">
    <property type="entry name" value="DnaJ"/>
</dbReference>
<evidence type="ECO:0000259" key="13">
    <source>
        <dbReference type="PROSITE" id="PS51188"/>
    </source>
</evidence>
<dbReference type="CDD" id="cd10719">
    <property type="entry name" value="DnaJ_zf"/>
    <property type="match status" value="1"/>
</dbReference>
<dbReference type="SUPFAM" id="SSF46565">
    <property type="entry name" value="Chaperone J-domain"/>
    <property type="match status" value="1"/>
</dbReference>
<comment type="caution">
    <text evidence="14">The sequence shown here is derived from an EMBL/GenBank/DDBJ whole genome shotgun (WGS) entry which is preliminary data.</text>
</comment>
<dbReference type="InterPro" id="IPR023123">
    <property type="entry name" value="Tubulin_C"/>
</dbReference>
<keyword evidence="8" id="KW-0342">GTP-binding</keyword>
<dbReference type="AlphaFoldDB" id="A0A024GII5"/>
<dbReference type="Gene3D" id="2.60.260.20">
    <property type="entry name" value="Urease metallochaperone UreE, N-terminal domain"/>
    <property type="match status" value="2"/>
</dbReference>
<dbReference type="OrthoDB" id="550424at2759"/>
<sequence>MNSEKSEWVSILKNSLTKQQWTRESLSSHITNYFNALSPDNHKRIRWDFMDMASRWKRMGYNPYQPDANGYTTLHRAAEGGESAILCNLLSMYDGPQHQIAAVKTKEHEFIPLHLAAKYGHYDAVKVLTQPALCSLIDETDRNGNTALLFAAACRMPETYDIVSMLLSLGADHTKTNLFKISPILAHILILRVDDAKILTLLLNYGCDPNTQDSNGDTILHHAVRKRLWKVSATLSQKAQYNDSMSTFFRNVDRSTGRDVCTDTGVVQSLKARAILIDMEQGPVSETLGGPLGALFDHQQLITDVSGAGNNWAYGYCVYGPQYREMLLSKLHQAVELCDSLQSFFLLHSMGGGTGSGLGTYILELLEDEFPQVNRFTTEAIFPSSDDDVITSPYNSLMALEKLIEHADCVLPVENEALYNLCAKMAIGKTADKKIVEGSRLSENVQSIQKLRKFYQLSVDVKQNAKTKVNDTSRKKTKEDSFHDMNNVVARMLSNLTSSMRFEGSLNVDLNEITTNLVPYPRLHFLVPSISPCYQSMDLRDAHHQKYMEKLFRQLFESDSQLLCCSPRSSVYLACGILARGRHVTISDLNDSIKHIQRDISIIPWNQEGFKIGLCHVSPAGQPVSLLGLSNNCSIGQTFKRIHYRTNKFYKRKAHLHHYTEYMESSCVDNALESVFNLVQDYQTLERASFEIDFDSFSHMFDMNGDSHQVAHEEAEEQEDFYEILGLTMEATEAQIKKAYRKLSLKYHPDKQKHENDAEKMFHKIARAYEVLSDPDKRQIYDLEGFEGLKREEQGGGEQRSPFDMFFGGQRSTPRGPDATITLKVTLEELYQGSKKTTSIERNVICRKCRGTGAKDGKMKPCKKCGGRGVIHVQQRMGIGFNVQVQQPCPKCGGHGKTFKKKCPHCHGHKVTAEKKDFVVEIERGAPSNHKIVFERQSEQSPGMLPGNVIFQLHTEPHLAFRRSEDDLHHTMEISLQEALLGYDVSIVHLDGRKVHLQYDKIVKPFEVRTIEGEGMPHFNYPSDFGNLHLHHLIKFPTSLTSEQKDLVKKLLSE</sequence>
<evidence type="ECO:0000313" key="14">
    <source>
        <dbReference type="EMBL" id="CCI46703.1"/>
    </source>
</evidence>
<dbReference type="SMART" id="SM00864">
    <property type="entry name" value="Tubulin"/>
    <property type="match status" value="1"/>
</dbReference>
<dbReference type="HAMAP" id="MF_01152">
    <property type="entry name" value="DnaJ"/>
    <property type="match status" value="1"/>
</dbReference>
<organism evidence="14 15">
    <name type="scientific">Albugo candida</name>
    <dbReference type="NCBI Taxonomy" id="65357"/>
    <lineage>
        <taxon>Eukaryota</taxon>
        <taxon>Sar</taxon>
        <taxon>Stramenopiles</taxon>
        <taxon>Oomycota</taxon>
        <taxon>Peronosporomycetes</taxon>
        <taxon>Albuginales</taxon>
        <taxon>Albuginaceae</taxon>
        <taxon>Albugo</taxon>
    </lineage>
</organism>
<dbReference type="PROSITE" id="PS50076">
    <property type="entry name" value="DNAJ_2"/>
    <property type="match status" value="1"/>
</dbReference>
<evidence type="ECO:0000256" key="7">
    <source>
        <dbReference type="ARBA" id="ARBA00022833"/>
    </source>
</evidence>
<dbReference type="InterPro" id="IPR003008">
    <property type="entry name" value="Tubulin_FtsZ_GTPase"/>
</dbReference>
<dbReference type="SUPFAM" id="SSF52490">
    <property type="entry name" value="Tubulin nucleotide-binding domain-like"/>
    <property type="match status" value="1"/>
</dbReference>
<dbReference type="InterPro" id="IPR036410">
    <property type="entry name" value="HSP_DnaJ_Cys-rich_dom_sf"/>
</dbReference>
<evidence type="ECO:0000256" key="2">
    <source>
        <dbReference type="ARBA" id="ARBA00022701"/>
    </source>
</evidence>
<evidence type="ECO:0000256" key="11">
    <source>
        <dbReference type="PROSITE-ProRule" id="PRU00546"/>
    </source>
</evidence>
<dbReference type="GO" id="GO:0051082">
    <property type="term" value="F:unfolded protein binding"/>
    <property type="evidence" value="ECO:0007669"/>
    <property type="project" value="InterPro"/>
</dbReference>
<dbReference type="PROSITE" id="PS00227">
    <property type="entry name" value="TUBULIN"/>
    <property type="match status" value="1"/>
</dbReference>
<dbReference type="Pfam" id="PF00091">
    <property type="entry name" value="Tubulin"/>
    <property type="match status" value="1"/>
</dbReference>
<name>A0A024GII5_9STRA</name>
<dbReference type="InterPro" id="IPR036525">
    <property type="entry name" value="Tubulin/FtsZ_GTPase_sf"/>
</dbReference>
<dbReference type="SMART" id="SM00865">
    <property type="entry name" value="Tubulin_C"/>
    <property type="match status" value="1"/>
</dbReference>
<dbReference type="InterPro" id="IPR001623">
    <property type="entry name" value="DnaJ_domain"/>
</dbReference>
<dbReference type="STRING" id="65357.A0A024GII5"/>
<reference evidence="14 15" key="1">
    <citation type="submission" date="2012-05" db="EMBL/GenBank/DDBJ databases">
        <title>Recombination and specialization in a pathogen metapopulation.</title>
        <authorList>
            <person name="Gardiner A."/>
            <person name="Kemen E."/>
            <person name="Schultz-Larsen T."/>
            <person name="MacLean D."/>
            <person name="Van Oosterhout C."/>
            <person name="Jones J.D.G."/>
        </authorList>
    </citation>
    <scope>NUCLEOTIDE SEQUENCE [LARGE SCALE GENOMIC DNA]</scope>
    <source>
        <strain evidence="14 15">Ac Nc2</strain>
    </source>
</reference>
<dbReference type="EMBL" id="CAIX01000138">
    <property type="protein sequence ID" value="CCI46703.1"/>
    <property type="molecule type" value="Genomic_DNA"/>
</dbReference>
<dbReference type="FunFam" id="2.10.230.10:FF:000002">
    <property type="entry name" value="Molecular chaperone DnaJ"/>
    <property type="match status" value="1"/>
</dbReference>
<dbReference type="SUPFAM" id="SSF48403">
    <property type="entry name" value="Ankyrin repeat"/>
    <property type="match status" value="1"/>
</dbReference>
<dbReference type="InterPro" id="IPR000217">
    <property type="entry name" value="Tubulin"/>
</dbReference>
<dbReference type="InterPro" id="IPR018316">
    <property type="entry name" value="Tubulin/FtsZ_2-layer-sand-dom"/>
</dbReference>
<dbReference type="InterPro" id="IPR001305">
    <property type="entry name" value="HSP_DnaJ_Cys-rich_dom"/>
</dbReference>
<evidence type="ECO:0000256" key="1">
    <source>
        <dbReference type="ARBA" id="ARBA00009636"/>
    </source>
</evidence>
<dbReference type="Pfam" id="PF00684">
    <property type="entry name" value="DnaJ_CXXCXGXG"/>
    <property type="match status" value="1"/>
</dbReference>
<dbReference type="InterPro" id="IPR004057">
    <property type="entry name" value="Epsilon_tubulin"/>
</dbReference>
<keyword evidence="6 11" id="KW-0863">Zinc-finger</keyword>
<dbReference type="Gene3D" id="2.10.230.10">
    <property type="entry name" value="Heat shock protein DnaJ, cysteine-rich domain"/>
    <property type="match status" value="1"/>
</dbReference>
<accession>A0A024GII5</accession>
<protein>
    <recommendedName>
        <fullName evidence="16">J domain-containing protein</fullName>
    </recommendedName>
</protein>
<dbReference type="PRINTS" id="PR01161">
    <property type="entry name" value="TUBULIN"/>
</dbReference>
<dbReference type="GO" id="GO:0007017">
    <property type="term" value="P:microtubule-based process"/>
    <property type="evidence" value="ECO:0007669"/>
    <property type="project" value="InterPro"/>
</dbReference>
<evidence type="ECO:0000256" key="6">
    <source>
        <dbReference type="ARBA" id="ARBA00022771"/>
    </source>
</evidence>
<dbReference type="SUPFAM" id="SSF55307">
    <property type="entry name" value="Tubulin C-terminal domain-like"/>
    <property type="match status" value="1"/>
</dbReference>
<dbReference type="PROSITE" id="PS00636">
    <property type="entry name" value="DNAJ_1"/>
    <property type="match status" value="1"/>
</dbReference>
<dbReference type="Gene3D" id="1.10.287.110">
    <property type="entry name" value="DnaJ domain"/>
    <property type="match status" value="1"/>
</dbReference>
<comment type="similarity">
    <text evidence="1">Belongs to the tubulin family.</text>
</comment>
<keyword evidence="2" id="KW-0493">Microtubule</keyword>
<dbReference type="Pfam" id="PF12796">
    <property type="entry name" value="Ank_2"/>
    <property type="match status" value="1"/>
</dbReference>
<dbReference type="FunFam" id="2.60.260.20:FF:000013">
    <property type="entry name" value="DnaJ subfamily B member 11"/>
    <property type="match status" value="1"/>
</dbReference>
<dbReference type="InterPro" id="IPR044713">
    <property type="entry name" value="DNJA1/2-like"/>
</dbReference>
<keyword evidence="9" id="KW-0143">Chaperone</keyword>
<dbReference type="InterPro" id="IPR008280">
    <property type="entry name" value="Tub_FtsZ_C"/>
</dbReference>